<dbReference type="PANTHER" id="PTHR23079:SF55">
    <property type="entry name" value="RNA-DIRECTED RNA POLYMERASE"/>
    <property type="match status" value="1"/>
</dbReference>
<comment type="caution">
    <text evidence="12">The sequence shown here is derived from an EMBL/GenBank/DDBJ whole genome shotgun (WGS) entry which is preliminary data.</text>
</comment>
<evidence type="ECO:0000256" key="1">
    <source>
        <dbReference type="ARBA" id="ARBA00005762"/>
    </source>
</evidence>
<dbReference type="GO" id="GO:0031380">
    <property type="term" value="C:nuclear RNA-directed RNA polymerase complex"/>
    <property type="evidence" value="ECO:0007669"/>
    <property type="project" value="TreeGrafter"/>
</dbReference>
<name>A0A3S3M5B6_9MAGN</name>
<evidence type="ECO:0000256" key="5">
    <source>
        <dbReference type="ARBA" id="ARBA00022884"/>
    </source>
</evidence>
<sequence length="714" mass="80664">MVRLLPTLPEVVQLSTLLVPRLCGRTNLVACKKVEPKAAYSNEVVPLKLWYIVGIQIATLDEKGTLPPKTIQVRPSMVKVETDPNLSNAPSINSLEIVTTSSSNTAECPSEEDECISEALTLLLKGHGIGEALPGSSDELQQENLCLRKMKSRSLLLFSEKRMSSERRFVLLRSPMSITTSLLKAPVVVSNLHEWRSLLRPSTRGYKLSSDYEETAPQPRKKLTEEHNKPKKSYLSKYLIALLNYGGVPKEYFFDLLNTALDDAQNVHSNKHAAWKVAQQHGEMDDFLALRMIACGIPLEEPYLRSRLSVLMREEQKSLKGGKLRVSECYYLMGTVDPTGTLKANEVCVILDNGQISGNVLLFKHPGLHFGDIHVVTATYVKDLESFVGNAKYAIFFPTKRPRSLADEMANSDFDGDMYWVSRNPQCVCFSCWNHFNRSEPWERSSSTSQRKSNQQNPAKLSENELENALFQQFLLNRFQSSSVIGTAADSWLAFMDRLLTLGDECEVEKETLKGKMLKLVNIYYDALDAPKSGMKVELPNDLKAEKFPHYLERQNSYVSKSILGSIYDTVDSSKLKDSSSEEISQLPCFSEDVPAACLTKWEHHYEEYRAEMCIAMSIGDESKNIVTKQIYKKYKQILYGAAEFEESTRKLEEIFDEALAIYQICYSYAERNGIGKCGFAWKVAGHALCSLYSIKQKEVMIPCCKSVLLEVFR</sequence>
<dbReference type="Pfam" id="PF26253">
    <property type="entry name" value="RdRP_head"/>
    <property type="match status" value="1"/>
</dbReference>
<feature type="domain" description="RDRP core" evidence="10">
    <location>
        <begin position="227"/>
        <end position="571"/>
    </location>
</feature>
<dbReference type="Proteomes" id="UP000283530">
    <property type="component" value="Unassembled WGS sequence"/>
</dbReference>
<dbReference type="AlphaFoldDB" id="A0A3S3M5B6"/>
<feature type="region of interest" description="Disordered" evidence="9">
    <location>
        <begin position="209"/>
        <end position="228"/>
    </location>
</feature>
<dbReference type="EMBL" id="QPKB01000001">
    <property type="protein sequence ID" value="RWR73506.1"/>
    <property type="molecule type" value="Genomic_DNA"/>
</dbReference>
<dbReference type="OrthoDB" id="6513042at2759"/>
<protein>
    <recommendedName>
        <fullName evidence="8">RNA-dependent RNA polymerase</fullName>
        <ecNumber evidence="8">2.7.7.48</ecNumber>
    </recommendedName>
</protein>
<gene>
    <name evidence="12" type="ORF">CKAN_00179100</name>
</gene>
<dbReference type="InterPro" id="IPR057596">
    <property type="entry name" value="RDRP_core"/>
</dbReference>
<keyword evidence="4 8" id="KW-0548">Nucleotidyltransferase</keyword>
<accession>A0A3S3M5B6</accession>
<dbReference type="Pfam" id="PF05183">
    <property type="entry name" value="RdRP"/>
    <property type="match status" value="1"/>
</dbReference>
<evidence type="ECO:0000256" key="3">
    <source>
        <dbReference type="ARBA" id="ARBA00022679"/>
    </source>
</evidence>
<reference evidence="12 13" key="1">
    <citation type="journal article" date="2019" name="Nat. Plants">
        <title>Stout camphor tree genome fills gaps in understanding of flowering plant genome evolution.</title>
        <authorList>
            <person name="Chaw S.M."/>
            <person name="Liu Y.C."/>
            <person name="Wu Y.W."/>
            <person name="Wang H.Y."/>
            <person name="Lin C.I."/>
            <person name="Wu C.S."/>
            <person name="Ke H.M."/>
            <person name="Chang L.Y."/>
            <person name="Hsu C.Y."/>
            <person name="Yang H.T."/>
            <person name="Sudianto E."/>
            <person name="Hsu M.H."/>
            <person name="Wu K.P."/>
            <person name="Wang L.N."/>
            <person name="Leebens-Mack J.H."/>
            <person name="Tsai I.J."/>
        </authorList>
    </citation>
    <scope>NUCLEOTIDE SEQUENCE [LARGE SCALE GENOMIC DNA]</scope>
    <source>
        <strain evidence="13">cv. Chaw 1501</strain>
        <tissue evidence="12">Young leaves</tissue>
    </source>
</reference>
<comment type="function">
    <text evidence="8">Probably involved in the RNA silencing pathway and required for the generation of small interfering RNAs (siRNAs).</text>
</comment>
<comment type="similarity">
    <text evidence="1 8">Belongs to the RdRP family.</text>
</comment>
<evidence type="ECO:0000256" key="8">
    <source>
        <dbReference type="RuleBase" id="RU363098"/>
    </source>
</evidence>
<dbReference type="InterPro" id="IPR007855">
    <property type="entry name" value="RDRP"/>
</dbReference>
<keyword evidence="5 8" id="KW-0694">RNA-binding</keyword>
<feature type="compositionally biased region" description="Polar residues" evidence="9">
    <location>
        <begin position="444"/>
        <end position="459"/>
    </location>
</feature>
<dbReference type="GO" id="GO:0003723">
    <property type="term" value="F:RNA binding"/>
    <property type="evidence" value="ECO:0007669"/>
    <property type="project" value="UniProtKB-KW"/>
</dbReference>
<dbReference type="InterPro" id="IPR058752">
    <property type="entry name" value="RDRP_C_head"/>
</dbReference>
<dbReference type="EC" id="2.7.7.48" evidence="8"/>
<keyword evidence="13" id="KW-1185">Reference proteome</keyword>
<proteinExistence type="inferred from homology"/>
<evidence type="ECO:0000256" key="4">
    <source>
        <dbReference type="ARBA" id="ARBA00022695"/>
    </source>
</evidence>
<evidence type="ECO:0000256" key="7">
    <source>
        <dbReference type="ARBA" id="ARBA00048744"/>
    </source>
</evidence>
<evidence type="ECO:0000256" key="2">
    <source>
        <dbReference type="ARBA" id="ARBA00022484"/>
    </source>
</evidence>
<comment type="catalytic activity">
    <reaction evidence="7 8">
        <text>RNA(n) + a ribonucleoside 5'-triphosphate = RNA(n+1) + diphosphate</text>
        <dbReference type="Rhea" id="RHEA:21248"/>
        <dbReference type="Rhea" id="RHEA-COMP:14527"/>
        <dbReference type="Rhea" id="RHEA-COMP:17342"/>
        <dbReference type="ChEBI" id="CHEBI:33019"/>
        <dbReference type="ChEBI" id="CHEBI:61557"/>
        <dbReference type="ChEBI" id="CHEBI:140395"/>
        <dbReference type="EC" id="2.7.7.48"/>
    </reaction>
</comment>
<evidence type="ECO:0000259" key="11">
    <source>
        <dbReference type="Pfam" id="PF26253"/>
    </source>
</evidence>
<feature type="region of interest" description="Disordered" evidence="9">
    <location>
        <begin position="441"/>
        <end position="460"/>
    </location>
</feature>
<evidence type="ECO:0000313" key="13">
    <source>
        <dbReference type="Proteomes" id="UP000283530"/>
    </source>
</evidence>
<dbReference type="GO" id="GO:0003968">
    <property type="term" value="F:RNA-directed RNA polymerase activity"/>
    <property type="evidence" value="ECO:0007669"/>
    <property type="project" value="UniProtKB-KW"/>
</dbReference>
<dbReference type="STRING" id="337451.A0A3S3M5B6"/>
<keyword evidence="3 8" id="KW-0808">Transferase</keyword>
<dbReference type="GO" id="GO:0030422">
    <property type="term" value="P:siRNA processing"/>
    <property type="evidence" value="ECO:0007669"/>
    <property type="project" value="TreeGrafter"/>
</dbReference>
<feature type="domain" description="RDRP C-terminal head" evidence="11">
    <location>
        <begin position="621"/>
        <end position="696"/>
    </location>
</feature>
<evidence type="ECO:0000256" key="6">
    <source>
        <dbReference type="ARBA" id="ARBA00023158"/>
    </source>
</evidence>
<evidence type="ECO:0000259" key="10">
    <source>
        <dbReference type="Pfam" id="PF05183"/>
    </source>
</evidence>
<dbReference type="PANTHER" id="PTHR23079">
    <property type="entry name" value="RNA-DEPENDENT RNA POLYMERASE"/>
    <property type="match status" value="1"/>
</dbReference>
<evidence type="ECO:0000256" key="9">
    <source>
        <dbReference type="SAM" id="MobiDB-lite"/>
    </source>
</evidence>
<evidence type="ECO:0000313" key="12">
    <source>
        <dbReference type="EMBL" id="RWR73506.1"/>
    </source>
</evidence>
<keyword evidence="2 8" id="KW-0696">RNA-directed RNA polymerase</keyword>
<organism evidence="12 13">
    <name type="scientific">Cinnamomum micranthum f. kanehirae</name>
    <dbReference type="NCBI Taxonomy" id="337451"/>
    <lineage>
        <taxon>Eukaryota</taxon>
        <taxon>Viridiplantae</taxon>
        <taxon>Streptophyta</taxon>
        <taxon>Embryophyta</taxon>
        <taxon>Tracheophyta</taxon>
        <taxon>Spermatophyta</taxon>
        <taxon>Magnoliopsida</taxon>
        <taxon>Magnoliidae</taxon>
        <taxon>Laurales</taxon>
        <taxon>Lauraceae</taxon>
        <taxon>Cinnamomum</taxon>
    </lineage>
</organism>
<keyword evidence="6 8" id="KW-0943">RNA-mediated gene silencing</keyword>